<comment type="caution">
    <text evidence="2">The sequence shown here is derived from an EMBL/GenBank/DDBJ whole genome shotgun (WGS) entry which is preliminary data.</text>
</comment>
<evidence type="ECO:0000313" key="3">
    <source>
        <dbReference type="Proteomes" id="UP000192772"/>
    </source>
</evidence>
<accession>A0A1X0CGR1</accession>
<dbReference type="OrthoDB" id="4748352at2"/>
<protein>
    <recommendedName>
        <fullName evidence="4">PASTA domain-containing protein</fullName>
    </recommendedName>
</protein>
<dbReference type="STRING" id="81858.BST23_24510"/>
<evidence type="ECO:0000256" key="1">
    <source>
        <dbReference type="SAM" id="SignalP"/>
    </source>
</evidence>
<gene>
    <name evidence="2" type="ORF">BST23_24510</name>
</gene>
<dbReference type="Proteomes" id="UP000192772">
    <property type="component" value="Unassembled WGS sequence"/>
</dbReference>
<organism evidence="2 3">
    <name type="scientific">Mycolicibacterium elephantis</name>
    <dbReference type="NCBI Taxonomy" id="81858"/>
    <lineage>
        <taxon>Bacteria</taxon>
        <taxon>Bacillati</taxon>
        <taxon>Actinomycetota</taxon>
        <taxon>Actinomycetes</taxon>
        <taxon>Mycobacteriales</taxon>
        <taxon>Mycobacteriaceae</taxon>
        <taxon>Mycolicibacterium</taxon>
    </lineage>
</organism>
<dbReference type="AlphaFoldDB" id="A0A1X0CGR1"/>
<dbReference type="RefSeq" id="WP_083043845.1">
    <property type="nucleotide sequence ID" value="NZ_MVHP01000044.1"/>
</dbReference>
<keyword evidence="1" id="KW-0732">Signal</keyword>
<feature type="chain" id="PRO_5012574781" description="PASTA domain-containing protein" evidence="1">
    <location>
        <begin position="32"/>
        <end position="103"/>
    </location>
</feature>
<evidence type="ECO:0008006" key="4">
    <source>
        <dbReference type="Google" id="ProtNLM"/>
    </source>
</evidence>
<dbReference type="EMBL" id="MVHP01000044">
    <property type="protein sequence ID" value="ORA59397.1"/>
    <property type="molecule type" value="Genomic_DNA"/>
</dbReference>
<sequence length="103" mass="10661">MKKFGTVTTAATVAASALTAELIGLSAPAQAAPSGTGNAQETISQLESEGYNVIVNRIGNAPLDQANVLAVRTGQTYTQTNSQGVGHDLNTRVLNKTVYVDVK</sequence>
<proteinExistence type="predicted"/>
<evidence type="ECO:0000313" key="2">
    <source>
        <dbReference type="EMBL" id="ORA59397.1"/>
    </source>
</evidence>
<reference evidence="2 3" key="1">
    <citation type="submission" date="2017-02" db="EMBL/GenBank/DDBJ databases">
        <title>The new phylogeny of genus Mycobacterium.</title>
        <authorList>
            <person name="Tortoli E."/>
            <person name="Trovato A."/>
            <person name="Cirillo D.M."/>
        </authorList>
    </citation>
    <scope>NUCLEOTIDE SEQUENCE [LARGE SCALE GENOMIC DNA]</scope>
    <source>
        <strain evidence="2 3">FI-09383</strain>
    </source>
</reference>
<feature type="signal peptide" evidence="1">
    <location>
        <begin position="1"/>
        <end position="31"/>
    </location>
</feature>
<name>A0A1X0CGR1_9MYCO</name>